<keyword evidence="3" id="KW-1185">Reference proteome</keyword>
<dbReference type="InterPro" id="IPR053043">
    <property type="entry name" value="Ras-cAMP_regulatory"/>
</dbReference>
<dbReference type="GO" id="GO:0006808">
    <property type="term" value="P:regulation of nitrogen utilization"/>
    <property type="evidence" value="ECO:0007669"/>
    <property type="project" value="TreeGrafter"/>
</dbReference>
<dbReference type="GO" id="GO:0000122">
    <property type="term" value="P:negative regulation of transcription by RNA polymerase II"/>
    <property type="evidence" value="ECO:0007669"/>
    <property type="project" value="TreeGrafter"/>
</dbReference>
<organism evidence="2 3">
    <name type="scientific">Schizophyllum amplum</name>
    <dbReference type="NCBI Taxonomy" id="97359"/>
    <lineage>
        <taxon>Eukaryota</taxon>
        <taxon>Fungi</taxon>
        <taxon>Dikarya</taxon>
        <taxon>Basidiomycota</taxon>
        <taxon>Agaricomycotina</taxon>
        <taxon>Agaricomycetes</taxon>
        <taxon>Agaricomycetidae</taxon>
        <taxon>Agaricales</taxon>
        <taxon>Schizophyllaceae</taxon>
        <taxon>Schizophyllum</taxon>
    </lineage>
</organism>
<dbReference type="InterPro" id="IPR013860">
    <property type="entry name" value="AreA_GATA"/>
</dbReference>
<dbReference type="Pfam" id="PF08550">
    <property type="entry name" value="GATA_AreA"/>
    <property type="match status" value="1"/>
</dbReference>
<evidence type="ECO:0000313" key="3">
    <source>
        <dbReference type="Proteomes" id="UP000320762"/>
    </source>
</evidence>
<gene>
    <name evidence="2" type="ORF">BD626DRAFT_368353</name>
</gene>
<reference evidence="2 3" key="1">
    <citation type="journal article" date="2019" name="New Phytol.">
        <title>Comparative genomics reveals unique wood-decay strategies and fruiting body development in the Schizophyllaceae.</title>
        <authorList>
            <person name="Almasi E."/>
            <person name="Sahu N."/>
            <person name="Krizsan K."/>
            <person name="Balint B."/>
            <person name="Kovacs G.M."/>
            <person name="Kiss B."/>
            <person name="Cseklye J."/>
            <person name="Drula E."/>
            <person name="Henrissat B."/>
            <person name="Nagy I."/>
            <person name="Chovatia M."/>
            <person name="Adam C."/>
            <person name="LaButti K."/>
            <person name="Lipzen A."/>
            <person name="Riley R."/>
            <person name="Grigoriev I.V."/>
            <person name="Nagy L.G."/>
        </authorList>
    </citation>
    <scope>NUCLEOTIDE SEQUENCE [LARGE SCALE GENOMIC DNA]</scope>
    <source>
        <strain evidence="2 3">NL-1724</strain>
    </source>
</reference>
<proteinExistence type="predicted"/>
<dbReference type="STRING" id="97359.A0A550CIV8"/>
<sequence>MQLSFPSPVLSMTVDHVKELQGGDALVGLWHVFTKCKYALRDGERLENISWRLWHRE</sequence>
<dbReference type="PANTHER" id="PTHR28014">
    <property type="entry name" value="NEGATIVE REGULATOR OF RAS-CAMP PATHWAY"/>
    <property type="match status" value="1"/>
</dbReference>
<feature type="non-terminal residue" evidence="2">
    <location>
        <position position="57"/>
    </location>
</feature>
<dbReference type="AlphaFoldDB" id="A0A550CIV8"/>
<name>A0A550CIV8_9AGAR</name>
<dbReference type="Proteomes" id="UP000320762">
    <property type="component" value="Unassembled WGS sequence"/>
</dbReference>
<accession>A0A550CIV8</accession>
<dbReference type="EMBL" id="VDMD01000006">
    <property type="protein sequence ID" value="TRM64703.1"/>
    <property type="molecule type" value="Genomic_DNA"/>
</dbReference>
<comment type="caution">
    <text evidence="2">The sequence shown here is derived from an EMBL/GenBank/DDBJ whole genome shotgun (WGS) entry which is preliminary data.</text>
</comment>
<dbReference type="PANTHER" id="PTHR28014:SF1">
    <property type="entry name" value="NEGATIVE REGULATOR OF RAS-CAMP PATHWAY"/>
    <property type="match status" value="1"/>
</dbReference>
<evidence type="ECO:0000313" key="2">
    <source>
        <dbReference type="EMBL" id="TRM64703.1"/>
    </source>
</evidence>
<dbReference type="OrthoDB" id="515401at2759"/>
<evidence type="ECO:0000259" key="1">
    <source>
        <dbReference type="Pfam" id="PF08550"/>
    </source>
</evidence>
<dbReference type="GO" id="GO:0031930">
    <property type="term" value="P:mitochondria-nucleus signaling pathway"/>
    <property type="evidence" value="ECO:0007669"/>
    <property type="project" value="TreeGrafter"/>
</dbReference>
<protein>
    <recommendedName>
        <fullName evidence="1">Nitrogen regulatory protein areA GATA-like domain-containing protein</fullName>
    </recommendedName>
</protein>
<feature type="domain" description="Nitrogen regulatory protein areA GATA-like" evidence="1">
    <location>
        <begin position="29"/>
        <end position="56"/>
    </location>
</feature>
<dbReference type="GO" id="GO:0005737">
    <property type="term" value="C:cytoplasm"/>
    <property type="evidence" value="ECO:0007669"/>
    <property type="project" value="TreeGrafter"/>
</dbReference>